<feature type="transmembrane region" description="Helical" evidence="1">
    <location>
        <begin position="76"/>
        <end position="95"/>
    </location>
</feature>
<feature type="transmembrane region" description="Helical" evidence="1">
    <location>
        <begin position="272"/>
        <end position="290"/>
    </location>
</feature>
<evidence type="ECO:0000313" key="3">
    <source>
        <dbReference type="EMBL" id="SUZ69365.1"/>
    </source>
</evidence>
<dbReference type="InterPro" id="IPR036259">
    <property type="entry name" value="MFS_trans_sf"/>
</dbReference>
<feature type="transmembrane region" description="Helical" evidence="1">
    <location>
        <begin position="7"/>
        <end position="33"/>
    </location>
</feature>
<reference evidence="3" key="1">
    <citation type="submission" date="2018-05" db="EMBL/GenBank/DDBJ databases">
        <authorList>
            <person name="Lanie J.A."/>
            <person name="Ng W.-L."/>
            <person name="Kazmierczak K.M."/>
            <person name="Andrzejewski T.M."/>
            <person name="Davidsen T.M."/>
            <person name="Wayne K.J."/>
            <person name="Tettelin H."/>
            <person name="Glass J.I."/>
            <person name="Rusch D."/>
            <person name="Podicherti R."/>
            <person name="Tsui H.-C.T."/>
            <person name="Winkler M.E."/>
        </authorList>
    </citation>
    <scope>NUCLEOTIDE SEQUENCE</scope>
</reference>
<feature type="transmembrane region" description="Helical" evidence="1">
    <location>
        <begin position="331"/>
        <end position="353"/>
    </location>
</feature>
<evidence type="ECO:0000256" key="1">
    <source>
        <dbReference type="SAM" id="Phobius"/>
    </source>
</evidence>
<feature type="transmembrane region" description="Helical" evidence="1">
    <location>
        <begin position="240"/>
        <end position="260"/>
    </location>
</feature>
<dbReference type="InterPro" id="IPR050327">
    <property type="entry name" value="Proton-linked_MCT"/>
</dbReference>
<feature type="transmembrane region" description="Helical" evidence="1">
    <location>
        <begin position="168"/>
        <end position="187"/>
    </location>
</feature>
<feature type="transmembrane region" description="Helical" evidence="1">
    <location>
        <begin position="101"/>
        <end position="121"/>
    </location>
</feature>
<keyword evidence="1" id="KW-0812">Transmembrane</keyword>
<dbReference type="InterPro" id="IPR011701">
    <property type="entry name" value="MFS"/>
</dbReference>
<dbReference type="Pfam" id="PF07690">
    <property type="entry name" value="MFS_1"/>
    <property type="match status" value="1"/>
</dbReference>
<dbReference type="EMBL" id="UINC01001060">
    <property type="protein sequence ID" value="SUZ69365.1"/>
    <property type="molecule type" value="Genomic_DNA"/>
</dbReference>
<feature type="transmembrane region" description="Helical" evidence="1">
    <location>
        <begin position="208"/>
        <end position="228"/>
    </location>
</feature>
<feature type="transmembrane region" description="Helical" evidence="1">
    <location>
        <begin position="133"/>
        <end position="156"/>
    </location>
</feature>
<dbReference type="InterPro" id="IPR020846">
    <property type="entry name" value="MFS_dom"/>
</dbReference>
<dbReference type="PROSITE" id="PS50850">
    <property type="entry name" value="MFS"/>
    <property type="match status" value="1"/>
</dbReference>
<dbReference type="GO" id="GO:0022857">
    <property type="term" value="F:transmembrane transporter activity"/>
    <property type="evidence" value="ECO:0007669"/>
    <property type="project" value="InterPro"/>
</dbReference>
<feature type="domain" description="Major facilitator superfamily (MFS) profile" evidence="2">
    <location>
        <begin position="7"/>
        <end position="383"/>
    </location>
</feature>
<name>A0A381PQP0_9ZZZZ</name>
<protein>
    <recommendedName>
        <fullName evidence="2">Major facilitator superfamily (MFS) profile domain-containing protein</fullName>
    </recommendedName>
</protein>
<dbReference type="PANTHER" id="PTHR11360:SF284">
    <property type="entry name" value="EG:103B4.3 PROTEIN-RELATED"/>
    <property type="match status" value="1"/>
</dbReference>
<feature type="transmembrane region" description="Helical" evidence="1">
    <location>
        <begin position="45"/>
        <end position="64"/>
    </location>
</feature>
<dbReference type="AlphaFoldDB" id="A0A381PQP0"/>
<evidence type="ECO:0000259" key="2">
    <source>
        <dbReference type="PROSITE" id="PS50850"/>
    </source>
</evidence>
<keyword evidence="1" id="KW-1133">Transmembrane helix</keyword>
<feature type="transmembrane region" description="Helical" evidence="1">
    <location>
        <begin position="296"/>
        <end position="319"/>
    </location>
</feature>
<gene>
    <name evidence="3" type="ORF">METZ01_LOCUS22219</name>
</gene>
<feature type="transmembrane region" description="Helical" evidence="1">
    <location>
        <begin position="359"/>
        <end position="379"/>
    </location>
</feature>
<dbReference type="PANTHER" id="PTHR11360">
    <property type="entry name" value="MONOCARBOXYLATE TRANSPORTER"/>
    <property type="match status" value="1"/>
</dbReference>
<accession>A0A381PQP0</accession>
<organism evidence="3">
    <name type="scientific">marine metagenome</name>
    <dbReference type="NCBI Taxonomy" id="408172"/>
    <lineage>
        <taxon>unclassified sequences</taxon>
        <taxon>metagenomes</taxon>
        <taxon>ecological metagenomes</taxon>
    </lineage>
</organism>
<dbReference type="SUPFAM" id="SSF103473">
    <property type="entry name" value="MFS general substrate transporter"/>
    <property type="match status" value="1"/>
</dbReference>
<dbReference type="Gene3D" id="1.20.1250.20">
    <property type="entry name" value="MFS general substrate transporter like domains"/>
    <property type="match status" value="1"/>
</dbReference>
<keyword evidence="1" id="KW-0472">Membrane</keyword>
<proteinExistence type="predicted"/>
<sequence>MSNIRRGWVVTSAAFVANFVTFGVLFSFGIFLTPIADSFDTSTGPVAPLFSTAVCFYYLAGAVAGRFSDRVGVRPVVVTGAIFMTIGLIVSARASALWQLYLVYAPLVGSAVGCCYPPMIGTVGRWFEERRTAAISLVLAGVGMGTFVGPIVSRVLIDAWGWRSTLGIYAAFSAVLLVACAIASSDAPIKPDSKQLGLSAILRSKKFLTLYGALILGGPGFYAPLAFYNDHAVSEGTGSQAAALLVGVVGASSVVARLIISALGDRFIPMRQYRFGQLLMVACLVLWLSAGNSYGLFFLSALFHGVGWAVWFTAAPNVLADWFGVADLGGALGTFYTALGFGALAGPAVLGFVIDSSGYETAIVMVICSSVVAWLACFFPERL</sequence>